<evidence type="ECO:0000313" key="1">
    <source>
        <dbReference type="EMBL" id="KAJ8665300.1"/>
    </source>
</evidence>
<accession>A0ACC2N2A7</accession>
<reference evidence="1" key="1">
    <citation type="submission" date="2023-04" db="EMBL/GenBank/DDBJ databases">
        <title>A chromosome-level genome assembly of the parasitoid wasp Eretmocerus hayati.</title>
        <authorList>
            <person name="Zhong Y."/>
            <person name="Liu S."/>
            <person name="Liu Y."/>
        </authorList>
    </citation>
    <scope>NUCLEOTIDE SEQUENCE</scope>
    <source>
        <strain evidence="1">ZJU_SS_LIU_2023</strain>
    </source>
</reference>
<comment type="caution">
    <text evidence="1">The sequence shown here is derived from an EMBL/GenBank/DDBJ whole genome shotgun (WGS) entry which is preliminary data.</text>
</comment>
<dbReference type="Proteomes" id="UP001239111">
    <property type="component" value="Chromosome 4"/>
</dbReference>
<keyword evidence="2" id="KW-1185">Reference proteome</keyword>
<feature type="non-terminal residue" evidence="1">
    <location>
        <position position="1"/>
    </location>
</feature>
<gene>
    <name evidence="1" type="ORF">QAD02_006962</name>
</gene>
<evidence type="ECO:0000313" key="2">
    <source>
        <dbReference type="Proteomes" id="UP001239111"/>
    </source>
</evidence>
<feature type="non-terminal residue" evidence="1">
    <location>
        <position position="106"/>
    </location>
</feature>
<proteinExistence type="predicted"/>
<dbReference type="EMBL" id="CM056744">
    <property type="protein sequence ID" value="KAJ8665300.1"/>
    <property type="molecule type" value="Genomic_DNA"/>
</dbReference>
<protein>
    <submittedName>
        <fullName evidence="1">Uncharacterized protein</fullName>
    </submittedName>
</protein>
<organism evidence="1 2">
    <name type="scientific">Eretmocerus hayati</name>
    <dbReference type="NCBI Taxonomy" id="131215"/>
    <lineage>
        <taxon>Eukaryota</taxon>
        <taxon>Metazoa</taxon>
        <taxon>Ecdysozoa</taxon>
        <taxon>Arthropoda</taxon>
        <taxon>Hexapoda</taxon>
        <taxon>Insecta</taxon>
        <taxon>Pterygota</taxon>
        <taxon>Neoptera</taxon>
        <taxon>Endopterygota</taxon>
        <taxon>Hymenoptera</taxon>
        <taxon>Apocrita</taxon>
        <taxon>Proctotrupomorpha</taxon>
        <taxon>Chalcidoidea</taxon>
        <taxon>Aphelinidae</taxon>
        <taxon>Aphelininae</taxon>
        <taxon>Eretmocerus</taxon>
    </lineage>
</organism>
<name>A0ACC2N2A7_9HYME</name>
<sequence>AQPRGGLRRSEWKDEDRCVGSSSNTSNDGAVARTRPDARDRDAVPRREAGGPRAAATGRGPAWVSSASSSTTSSSSSQQPGSCNMQARGRGGYYDDRNPLLKGTLS</sequence>